<feature type="signal peptide" evidence="1">
    <location>
        <begin position="1"/>
        <end position="17"/>
    </location>
</feature>
<gene>
    <name evidence="2" type="ORF">PIB30_071225</name>
</gene>
<organism evidence="2 3">
    <name type="scientific">Stylosanthes scabra</name>
    <dbReference type="NCBI Taxonomy" id="79078"/>
    <lineage>
        <taxon>Eukaryota</taxon>
        <taxon>Viridiplantae</taxon>
        <taxon>Streptophyta</taxon>
        <taxon>Embryophyta</taxon>
        <taxon>Tracheophyta</taxon>
        <taxon>Spermatophyta</taxon>
        <taxon>Magnoliopsida</taxon>
        <taxon>eudicotyledons</taxon>
        <taxon>Gunneridae</taxon>
        <taxon>Pentapetalae</taxon>
        <taxon>rosids</taxon>
        <taxon>fabids</taxon>
        <taxon>Fabales</taxon>
        <taxon>Fabaceae</taxon>
        <taxon>Papilionoideae</taxon>
        <taxon>50 kb inversion clade</taxon>
        <taxon>dalbergioids sensu lato</taxon>
        <taxon>Dalbergieae</taxon>
        <taxon>Pterocarpus clade</taxon>
        <taxon>Stylosanthes</taxon>
    </lineage>
</organism>
<feature type="chain" id="PRO_5046747986" evidence="1">
    <location>
        <begin position="18"/>
        <end position="120"/>
    </location>
</feature>
<dbReference type="Proteomes" id="UP001341840">
    <property type="component" value="Unassembled WGS sequence"/>
</dbReference>
<sequence length="120" mass="13691">MILFSLLLLDTFRCTCRWESGIPKRISGIKFLALLPGINQINIIGNKDKQILEFDPEIKQTLRKLRKQAKHQKQTHEISSKEVFEEVLVNMAEEGDQRKTLEDFTVPTTLAVAVAELGLL</sequence>
<name>A0ABU6ZMI9_9FABA</name>
<accession>A0ABU6ZMI9</accession>
<evidence type="ECO:0000313" key="2">
    <source>
        <dbReference type="EMBL" id="MED6223150.1"/>
    </source>
</evidence>
<evidence type="ECO:0000313" key="3">
    <source>
        <dbReference type="Proteomes" id="UP001341840"/>
    </source>
</evidence>
<proteinExistence type="predicted"/>
<keyword evidence="1" id="KW-0732">Signal</keyword>
<reference evidence="2 3" key="1">
    <citation type="journal article" date="2023" name="Plants (Basel)">
        <title>Bridging the Gap: Combining Genomics and Transcriptomics Approaches to Understand Stylosanthes scabra, an Orphan Legume from the Brazilian Caatinga.</title>
        <authorList>
            <person name="Ferreira-Neto J.R.C."/>
            <person name="da Silva M.D."/>
            <person name="Binneck E."/>
            <person name="de Melo N.F."/>
            <person name="da Silva R.H."/>
            <person name="de Melo A.L.T.M."/>
            <person name="Pandolfi V."/>
            <person name="Bustamante F.O."/>
            <person name="Brasileiro-Vidal A.C."/>
            <person name="Benko-Iseppon A.M."/>
        </authorList>
    </citation>
    <scope>NUCLEOTIDE SEQUENCE [LARGE SCALE GENOMIC DNA]</scope>
    <source>
        <tissue evidence="2">Leaves</tissue>
    </source>
</reference>
<evidence type="ECO:0000256" key="1">
    <source>
        <dbReference type="SAM" id="SignalP"/>
    </source>
</evidence>
<keyword evidence="3" id="KW-1185">Reference proteome</keyword>
<dbReference type="EMBL" id="JASCZI010272679">
    <property type="protein sequence ID" value="MED6223150.1"/>
    <property type="molecule type" value="Genomic_DNA"/>
</dbReference>
<protein>
    <submittedName>
        <fullName evidence="2">Uncharacterized protein</fullName>
    </submittedName>
</protein>
<comment type="caution">
    <text evidence="2">The sequence shown here is derived from an EMBL/GenBank/DDBJ whole genome shotgun (WGS) entry which is preliminary data.</text>
</comment>